<dbReference type="EMBL" id="FXXQ01000026">
    <property type="protein sequence ID" value="SMX25757.1"/>
    <property type="molecule type" value="Genomic_DNA"/>
</dbReference>
<evidence type="ECO:0000313" key="3">
    <source>
        <dbReference type="Proteomes" id="UP000201838"/>
    </source>
</evidence>
<dbReference type="Proteomes" id="UP000201838">
    <property type="component" value="Unassembled WGS sequence"/>
</dbReference>
<evidence type="ECO:0000256" key="1">
    <source>
        <dbReference type="SAM" id="SignalP"/>
    </source>
</evidence>
<reference evidence="2 3" key="1">
    <citation type="submission" date="2017-05" db="EMBL/GenBank/DDBJ databases">
        <authorList>
            <person name="Song R."/>
            <person name="Chenine A.L."/>
            <person name="Ruprecht R.M."/>
        </authorList>
    </citation>
    <scope>NUCLEOTIDE SEQUENCE [LARGE SCALE GENOMIC DNA]</scope>
    <source>
        <strain evidence="2 3">CECT 8489</strain>
    </source>
</reference>
<feature type="signal peptide" evidence="1">
    <location>
        <begin position="1"/>
        <end position="32"/>
    </location>
</feature>
<keyword evidence="1" id="KW-0732">Signal</keyword>
<organism evidence="2 3">
    <name type="scientific">Boseongicola aestuarii</name>
    <dbReference type="NCBI Taxonomy" id="1470561"/>
    <lineage>
        <taxon>Bacteria</taxon>
        <taxon>Pseudomonadati</taxon>
        <taxon>Pseudomonadota</taxon>
        <taxon>Alphaproteobacteria</taxon>
        <taxon>Rhodobacterales</taxon>
        <taxon>Paracoccaceae</taxon>
        <taxon>Boseongicola</taxon>
    </lineage>
</organism>
<accession>A0A238J583</accession>
<dbReference type="AlphaFoldDB" id="A0A238J583"/>
<name>A0A238J583_9RHOB</name>
<gene>
    <name evidence="2" type="ORF">BOA8489_03901</name>
</gene>
<evidence type="ECO:0000313" key="2">
    <source>
        <dbReference type="EMBL" id="SMX25757.1"/>
    </source>
</evidence>
<keyword evidence="3" id="KW-1185">Reference proteome</keyword>
<feature type="chain" id="PRO_5012466743" evidence="1">
    <location>
        <begin position="33"/>
        <end position="201"/>
    </location>
</feature>
<sequence length="201" mass="21420">MRGIYGTTVASCAANIGLTLVTLLVAATCAFAESSGPALQPDEDGIVFVIGKLDGNRVEFQREGWAGISEFECTAGVDCAAETFPMRLQAPSAMHWDDLAVQTIRVNFWLGEPLLDAQLTFARAGNETSVVSLDDKIIGTFTHDMFGAGEGPRYGRLKITLGGLDAGHHYLDFAVAEDTTGNLRHSIDAILLNGKLGSQTN</sequence>
<protein>
    <submittedName>
        <fullName evidence="2">Uncharacterized protein</fullName>
    </submittedName>
</protein>
<proteinExistence type="predicted"/>